<dbReference type="GO" id="GO:0015628">
    <property type="term" value="P:protein secretion by the type II secretion system"/>
    <property type="evidence" value="ECO:0007669"/>
    <property type="project" value="InterPro"/>
</dbReference>
<evidence type="ECO:0000256" key="2">
    <source>
        <dbReference type="ARBA" id="ARBA00005318"/>
    </source>
</evidence>
<dbReference type="Pfam" id="PF05134">
    <property type="entry name" value="T2SSL"/>
    <property type="match status" value="1"/>
</dbReference>
<keyword evidence="9" id="KW-0472">Membrane</keyword>
<dbReference type="Gene3D" id="3.30.420.370">
    <property type="match status" value="1"/>
</dbReference>
<evidence type="ECO:0000256" key="5">
    <source>
        <dbReference type="ARBA" id="ARBA00022519"/>
    </source>
</evidence>
<dbReference type="InterPro" id="IPR007812">
    <property type="entry name" value="T2SS_protein-GspL"/>
</dbReference>
<dbReference type="InterPro" id="IPR025691">
    <property type="entry name" value="GspL_pp_dom"/>
</dbReference>
<feature type="region of interest" description="Disordered" evidence="11">
    <location>
        <begin position="395"/>
        <end position="415"/>
    </location>
</feature>
<comment type="function">
    <text evidence="10">Inner membrane component of the type II secretion system required for the energy-dependent secretion of extracellular factors such as proteases and toxins from the periplasm.</text>
</comment>
<dbReference type="CDD" id="cd24017">
    <property type="entry name" value="ASKHA_T2SSL_N"/>
    <property type="match status" value="1"/>
</dbReference>
<evidence type="ECO:0000313" key="15">
    <source>
        <dbReference type="Proteomes" id="UP000307999"/>
    </source>
</evidence>
<keyword evidence="8" id="KW-1133">Transmembrane helix</keyword>
<evidence type="ECO:0000256" key="4">
    <source>
        <dbReference type="ARBA" id="ARBA00022475"/>
    </source>
</evidence>
<keyword evidence="4" id="KW-1003">Cell membrane</keyword>
<evidence type="ECO:0000259" key="13">
    <source>
        <dbReference type="Pfam" id="PF12693"/>
    </source>
</evidence>
<keyword evidence="6" id="KW-0812">Transmembrane</keyword>
<dbReference type="EMBL" id="SWDB01000007">
    <property type="protein sequence ID" value="TKB46683.1"/>
    <property type="molecule type" value="Genomic_DNA"/>
</dbReference>
<evidence type="ECO:0000256" key="8">
    <source>
        <dbReference type="ARBA" id="ARBA00022989"/>
    </source>
</evidence>
<sequence length="415" mass="47099">MRETLYIRLGSQAHDPVFWLITSTEQNDEIASGQLSGAQQLSELTDKARNRDVKVLVNSADVRLKAVQVPGKNDRAIRQATPYMLEEDLAQDVDSLFFAYSNPPADYEGEANTFVAIVAHKQLATWLSWLHDADITAKMMLPDVLAMPVHEQRWVAINLDKHWLVRIDAWQGFVVDQDNIDLFLQQYVQENDGVDTDIQVQCYSQTADFDSAALPKGISIEQMPQELPLKLLSDYAPTTRFNLLQGQYQFKEERSPLVRFYLKVAVIAMLALLVNMLVKGMEIYQNTGKYELYSQQIESEYKKAFGQNQRVRMSTVKRQIATKLQELGGGNSDQNLLAMLEKIRPAFVSVPTMKPDAIKYDNKRGEIRLSVVASNYQAFEQFKQALEKEQMDVTTGAQNNQGDQVVGSFNIRSKS</sequence>
<dbReference type="Gene3D" id="3.30.1360.100">
    <property type="entry name" value="General secretion pathway protein M, EpsM"/>
    <property type="match status" value="1"/>
</dbReference>
<gene>
    <name evidence="14" type="primary">gspL</name>
    <name evidence="14" type="ORF">E8M12_03770</name>
</gene>
<protein>
    <recommendedName>
        <fullName evidence="10">Type II secretion system protein L</fullName>
        <shortName evidence="10">T2SS protein L</shortName>
    </recommendedName>
</protein>
<proteinExistence type="inferred from homology"/>
<evidence type="ECO:0000256" key="3">
    <source>
        <dbReference type="ARBA" id="ARBA00022448"/>
    </source>
</evidence>
<feature type="domain" description="GspL cytoplasmic actin-ATPase-like" evidence="12">
    <location>
        <begin position="5"/>
        <end position="250"/>
    </location>
</feature>
<keyword evidence="15" id="KW-1185">Reference proteome</keyword>
<dbReference type="PIRSF" id="PIRSF015761">
    <property type="entry name" value="Protein_L"/>
    <property type="match status" value="1"/>
</dbReference>
<keyword evidence="5" id="KW-0997">Cell inner membrane</keyword>
<dbReference type="RefSeq" id="WP_136734750.1">
    <property type="nucleotide sequence ID" value="NZ_SWDB01000007.1"/>
</dbReference>
<dbReference type="OrthoDB" id="7011844at2"/>
<keyword evidence="7 10" id="KW-0653">Protein transport</keyword>
<evidence type="ECO:0000259" key="12">
    <source>
        <dbReference type="Pfam" id="PF05134"/>
    </source>
</evidence>
<organism evidence="14 15">
    <name type="scientific">Thalassotalea mangrovi</name>
    <dbReference type="NCBI Taxonomy" id="2572245"/>
    <lineage>
        <taxon>Bacteria</taxon>
        <taxon>Pseudomonadati</taxon>
        <taxon>Pseudomonadota</taxon>
        <taxon>Gammaproteobacteria</taxon>
        <taxon>Alteromonadales</taxon>
        <taxon>Colwelliaceae</taxon>
        <taxon>Thalassotalea</taxon>
    </lineage>
</organism>
<evidence type="ECO:0000256" key="1">
    <source>
        <dbReference type="ARBA" id="ARBA00004377"/>
    </source>
</evidence>
<dbReference type="AlphaFoldDB" id="A0A4U1B7S9"/>
<dbReference type="GO" id="GO:0015627">
    <property type="term" value="C:type II protein secretion system complex"/>
    <property type="evidence" value="ECO:0007669"/>
    <property type="project" value="InterPro"/>
</dbReference>
<evidence type="ECO:0000256" key="10">
    <source>
        <dbReference type="PIRNR" id="PIRNR015761"/>
    </source>
</evidence>
<dbReference type="InterPro" id="IPR043129">
    <property type="entry name" value="ATPase_NBD"/>
</dbReference>
<evidence type="ECO:0000313" key="14">
    <source>
        <dbReference type="EMBL" id="TKB46683.1"/>
    </source>
</evidence>
<dbReference type="Pfam" id="PF12693">
    <property type="entry name" value="GspL_C"/>
    <property type="match status" value="1"/>
</dbReference>
<dbReference type="InterPro" id="IPR024230">
    <property type="entry name" value="GspL_cyto_dom"/>
</dbReference>
<dbReference type="GO" id="GO:0009276">
    <property type="term" value="C:Gram-negative-bacterium-type cell wall"/>
    <property type="evidence" value="ECO:0007669"/>
    <property type="project" value="InterPro"/>
</dbReference>
<comment type="similarity">
    <text evidence="2 10">Belongs to the GSP L family.</text>
</comment>
<accession>A0A4U1B7S9</accession>
<comment type="caution">
    <text evidence="14">The sequence shown here is derived from an EMBL/GenBank/DDBJ whole genome shotgun (WGS) entry which is preliminary data.</text>
</comment>
<dbReference type="NCBIfam" id="TIGR01709">
    <property type="entry name" value="typeII_sec_gspL"/>
    <property type="match status" value="1"/>
</dbReference>
<dbReference type="SUPFAM" id="SSF53067">
    <property type="entry name" value="Actin-like ATPase domain"/>
    <property type="match status" value="2"/>
</dbReference>
<keyword evidence="3 10" id="KW-0813">Transport</keyword>
<dbReference type="Gene3D" id="3.30.420.380">
    <property type="match status" value="1"/>
</dbReference>
<dbReference type="GO" id="GO:0005886">
    <property type="term" value="C:plasma membrane"/>
    <property type="evidence" value="ECO:0007669"/>
    <property type="project" value="UniProtKB-SubCell"/>
</dbReference>
<evidence type="ECO:0000256" key="9">
    <source>
        <dbReference type="ARBA" id="ARBA00023136"/>
    </source>
</evidence>
<dbReference type="Proteomes" id="UP000307999">
    <property type="component" value="Unassembled WGS sequence"/>
</dbReference>
<feature type="domain" description="GspL periplasmic" evidence="13">
    <location>
        <begin position="261"/>
        <end position="414"/>
    </location>
</feature>
<reference evidence="14 15" key="1">
    <citation type="submission" date="2019-04" db="EMBL/GenBank/DDBJ databases">
        <title>Thalassotalea guangxiensis sp. nov., isolated from sediment of the coastal wetland.</title>
        <authorList>
            <person name="Zheng S."/>
            <person name="Zhang D."/>
        </authorList>
    </citation>
    <scope>NUCLEOTIDE SEQUENCE [LARGE SCALE GENOMIC DNA]</scope>
    <source>
        <strain evidence="14 15">ZS-4</strain>
    </source>
</reference>
<comment type="subcellular location">
    <subcellularLocation>
        <location evidence="1">Cell inner membrane</location>
        <topology evidence="1">Single-pass membrane protein</topology>
    </subcellularLocation>
</comment>
<evidence type="ECO:0000256" key="7">
    <source>
        <dbReference type="ARBA" id="ARBA00022927"/>
    </source>
</evidence>
<evidence type="ECO:0000256" key="6">
    <source>
        <dbReference type="ARBA" id="ARBA00022692"/>
    </source>
</evidence>
<evidence type="ECO:0000256" key="11">
    <source>
        <dbReference type="SAM" id="MobiDB-lite"/>
    </source>
</evidence>
<name>A0A4U1B7S9_9GAMM</name>